<dbReference type="OrthoDB" id="2841072at2759"/>
<evidence type="ECO:0000313" key="1">
    <source>
        <dbReference type="EMBL" id="KIK02803.1"/>
    </source>
</evidence>
<dbReference type="Gene3D" id="3.80.10.10">
    <property type="entry name" value="Ribonuclease Inhibitor"/>
    <property type="match status" value="1"/>
</dbReference>
<reference evidence="1 2" key="1">
    <citation type="submission" date="2014-04" db="EMBL/GenBank/DDBJ databases">
        <authorList>
            <consortium name="DOE Joint Genome Institute"/>
            <person name="Kuo A."/>
            <person name="Kohler A."/>
            <person name="Nagy L.G."/>
            <person name="Floudas D."/>
            <person name="Copeland A."/>
            <person name="Barry K.W."/>
            <person name="Cichocki N."/>
            <person name="Veneault-Fourrey C."/>
            <person name="LaButti K."/>
            <person name="Lindquist E.A."/>
            <person name="Lipzen A."/>
            <person name="Lundell T."/>
            <person name="Morin E."/>
            <person name="Murat C."/>
            <person name="Sun H."/>
            <person name="Tunlid A."/>
            <person name="Henrissat B."/>
            <person name="Grigoriev I.V."/>
            <person name="Hibbett D.S."/>
            <person name="Martin F."/>
            <person name="Nordberg H.P."/>
            <person name="Cantor M.N."/>
            <person name="Hua S.X."/>
        </authorList>
    </citation>
    <scope>NUCLEOTIDE SEQUENCE [LARGE SCALE GENOMIC DNA]</scope>
    <source>
        <strain evidence="1 2">LaAM-08-1</strain>
    </source>
</reference>
<name>A0A0C9Y3V8_9AGAR</name>
<reference evidence="2" key="2">
    <citation type="submission" date="2015-01" db="EMBL/GenBank/DDBJ databases">
        <title>Evolutionary Origins and Diversification of the Mycorrhizal Mutualists.</title>
        <authorList>
            <consortium name="DOE Joint Genome Institute"/>
            <consortium name="Mycorrhizal Genomics Consortium"/>
            <person name="Kohler A."/>
            <person name="Kuo A."/>
            <person name="Nagy L.G."/>
            <person name="Floudas D."/>
            <person name="Copeland A."/>
            <person name="Barry K.W."/>
            <person name="Cichocki N."/>
            <person name="Veneault-Fourrey C."/>
            <person name="LaButti K."/>
            <person name="Lindquist E.A."/>
            <person name="Lipzen A."/>
            <person name="Lundell T."/>
            <person name="Morin E."/>
            <person name="Murat C."/>
            <person name="Riley R."/>
            <person name="Ohm R."/>
            <person name="Sun H."/>
            <person name="Tunlid A."/>
            <person name="Henrissat B."/>
            <person name="Grigoriev I.V."/>
            <person name="Hibbett D.S."/>
            <person name="Martin F."/>
        </authorList>
    </citation>
    <scope>NUCLEOTIDE SEQUENCE [LARGE SCALE GENOMIC DNA]</scope>
    <source>
        <strain evidence="2">LaAM-08-1</strain>
    </source>
</reference>
<dbReference type="HOGENOM" id="CLU_021164_0_0_1"/>
<organism evidence="1 2">
    <name type="scientific">Laccaria amethystina LaAM-08-1</name>
    <dbReference type="NCBI Taxonomy" id="1095629"/>
    <lineage>
        <taxon>Eukaryota</taxon>
        <taxon>Fungi</taxon>
        <taxon>Dikarya</taxon>
        <taxon>Basidiomycota</taxon>
        <taxon>Agaricomycotina</taxon>
        <taxon>Agaricomycetes</taxon>
        <taxon>Agaricomycetidae</taxon>
        <taxon>Agaricales</taxon>
        <taxon>Agaricineae</taxon>
        <taxon>Hydnangiaceae</taxon>
        <taxon>Laccaria</taxon>
    </lineage>
</organism>
<dbReference type="EMBL" id="KN838587">
    <property type="protein sequence ID" value="KIK02803.1"/>
    <property type="molecule type" value="Genomic_DNA"/>
</dbReference>
<proteinExistence type="predicted"/>
<sequence length="509" mass="57195">MHNCLLVQELLSDIFRHIFCNPYSGYRTEADRSNLHHDKIALGTLAGLARTCKTFHEPALNRLWRALPSLIPLIQCLPPDAWAISESTLSVTKSIETSDFKRILFYSPRVRVIGQEYSTTLDYWDTETLRMNTQVLPVIWSRKPNPGPLLPNLLDFCLSSSDFVDAAIYPRLLVGLKLHSAAPQTPWDNITAVLNEVVPQLSSFIVFAEDLDEGFKILEGSQKALKLFLPFHTLEKLGISRIPVTPQALTLVTELSNLRILEIAIADRAMQIFTLSQASRGKGFFALSNLRVFSKSLTACQMLLEQVKSKSLYGLEVFRRGHHQWDLKSFFRFLCDRDLGQRLVLLGVLEEVFHLCSDTFEPLASFGELVDVQIEPCSSTGLTDASLLKMAKSWPKLYKLSLYEATMDEDPKTTFFGFQSLIAYCPQPTYLTLRINAKTIPSFSQCGGDYPVGETLQNVHMCTSPIASAEAVSAHLTLLLPNTLSIRCLNLGRFSIWTRVQEPITDDGL</sequence>
<dbReference type="InterPro" id="IPR032675">
    <property type="entry name" value="LRR_dom_sf"/>
</dbReference>
<keyword evidence="2" id="KW-1185">Reference proteome</keyword>
<gene>
    <name evidence="1" type="ORF">K443DRAFT_131693</name>
</gene>
<protein>
    <recommendedName>
        <fullName evidence="3">F-box domain-containing protein</fullName>
    </recommendedName>
</protein>
<dbReference type="Proteomes" id="UP000054477">
    <property type="component" value="Unassembled WGS sequence"/>
</dbReference>
<dbReference type="AlphaFoldDB" id="A0A0C9Y3V8"/>
<evidence type="ECO:0000313" key="2">
    <source>
        <dbReference type="Proteomes" id="UP000054477"/>
    </source>
</evidence>
<accession>A0A0C9Y3V8</accession>
<evidence type="ECO:0008006" key="3">
    <source>
        <dbReference type="Google" id="ProtNLM"/>
    </source>
</evidence>
<dbReference type="STRING" id="1095629.A0A0C9Y3V8"/>